<accession>A0AAN5CP25</accession>
<evidence type="ECO:0000313" key="2">
    <source>
        <dbReference type="EMBL" id="GMR47799.1"/>
    </source>
</evidence>
<feature type="region of interest" description="Disordered" evidence="1">
    <location>
        <begin position="50"/>
        <end position="90"/>
    </location>
</feature>
<dbReference type="Proteomes" id="UP001328107">
    <property type="component" value="Unassembled WGS sequence"/>
</dbReference>
<protein>
    <submittedName>
        <fullName evidence="2">Uncharacterized protein</fullName>
    </submittedName>
</protein>
<gene>
    <name evidence="2" type="ORF">PMAYCL1PPCAC_17994</name>
</gene>
<dbReference type="EMBL" id="BTRK01000004">
    <property type="protein sequence ID" value="GMR47799.1"/>
    <property type="molecule type" value="Genomic_DNA"/>
</dbReference>
<name>A0AAN5CP25_9BILA</name>
<sequence>SSSCSSSCHRIHKYEDIAESSLKKGIDDGTGEDRTSGVVSVSAEIGLEGTIGDSKRDTHEIGTSGVDGCSNYGGGCSSGSGHQTASKSSC</sequence>
<dbReference type="AlphaFoldDB" id="A0AAN5CP25"/>
<feature type="non-terminal residue" evidence="2">
    <location>
        <position position="90"/>
    </location>
</feature>
<feature type="compositionally biased region" description="Basic and acidic residues" evidence="1">
    <location>
        <begin position="22"/>
        <end position="35"/>
    </location>
</feature>
<keyword evidence="3" id="KW-1185">Reference proteome</keyword>
<comment type="caution">
    <text evidence="2">The sequence shown here is derived from an EMBL/GenBank/DDBJ whole genome shotgun (WGS) entry which is preliminary data.</text>
</comment>
<evidence type="ECO:0000313" key="3">
    <source>
        <dbReference type="Proteomes" id="UP001328107"/>
    </source>
</evidence>
<feature type="region of interest" description="Disordered" evidence="1">
    <location>
        <begin position="22"/>
        <end position="41"/>
    </location>
</feature>
<proteinExistence type="predicted"/>
<reference evidence="3" key="1">
    <citation type="submission" date="2022-10" db="EMBL/GenBank/DDBJ databases">
        <title>Genome assembly of Pristionchus species.</title>
        <authorList>
            <person name="Yoshida K."/>
            <person name="Sommer R.J."/>
        </authorList>
    </citation>
    <scope>NUCLEOTIDE SEQUENCE [LARGE SCALE GENOMIC DNA]</scope>
    <source>
        <strain evidence="3">RS5460</strain>
    </source>
</reference>
<feature type="non-terminal residue" evidence="2">
    <location>
        <position position="1"/>
    </location>
</feature>
<organism evidence="2 3">
    <name type="scientific">Pristionchus mayeri</name>
    <dbReference type="NCBI Taxonomy" id="1317129"/>
    <lineage>
        <taxon>Eukaryota</taxon>
        <taxon>Metazoa</taxon>
        <taxon>Ecdysozoa</taxon>
        <taxon>Nematoda</taxon>
        <taxon>Chromadorea</taxon>
        <taxon>Rhabditida</taxon>
        <taxon>Rhabditina</taxon>
        <taxon>Diplogasteromorpha</taxon>
        <taxon>Diplogasteroidea</taxon>
        <taxon>Neodiplogasteridae</taxon>
        <taxon>Pristionchus</taxon>
    </lineage>
</organism>
<evidence type="ECO:0000256" key="1">
    <source>
        <dbReference type="SAM" id="MobiDB-lite"/>
    </source>
</evidence>